<evidence type="ECO:0000256" key="2">
    <source>
        <dbReference type="ARBA" id="ARBA00012150"/>
    </source>
</evidence>
<dbReference type="PROSITE" id="PS51160">
    <property type="entry name" value="ACYLPHOSPHATASE_3"/>
    <property type="match status" value="1"/>
</dbReference>
<protein>
    <recommendedName>
        <fullName evidence="3 6">acylphosphatase</fullName>
        <ecNumber evidence="2 6">3.6.1.7</ecNumber>
    </recommendedName>
</protein>
<dbReference type="EMBL" id="CP001014">
    <property type="protein sequence ID" value="ACB39208.1"/>
    <property type="molecule type" value="Genomic_DNA"/>
</dbReference>
<keyword evidence="4 6" id="KW-0378">Hydrolase</keyword>
<evidence type="ECO:0000256" key="4">
    <source>
        <dbReference type="ARBA" id="ARBA00022801"/>
    </source>
</evidence>
<dbReference type="eggNOG" id="arCOG01674">
    <property type="taxonomic scope" value="Archaea"/>
</dbReference>
<evidence type="ECO:0000256" key="3">
    <source>
        <dbReference type="ARBA" id="ARBA00015991"/>
    </source>
</evidence>
<evidence type="ECO:0000259" key="8">
    <source>
        <dbReference type="PROSITE" id="PS51160"/>
    </source>
</evidence>
<evidence type="ECO:0000256" key="6">
    <source>
        <dbReference type="PROSITE-ProRule" id="PRU00520"/>
    </source>
</evidence>
<evidence type="ECO:0000256" key="5">
    <source>
        <dbReference type="ARBA" id="ARBA00047645"/>
    </source>
</evidence>
<evidence type="ECO:0000313" key="9">
    <source>
        <dbReference type="EMBL" id="ACB39208.1"/>
    </source>
</evidence>
<dbReference type="Pfam" id="PF00708">
    <property type="entry name" value="Acylphosphatase"/>
    <property type="match status" value="1"/>
</dbReference>
<dbReference type="HOGENOM" id="CLU_141932_3_2_2"/>
<keyword evidence="10" id="KW-1185">Reference proteome</keyword>
<accession>B1YB77</accession>
<dbReference type="PANTHER" id="PTHR47268">
    <property type="entry name" value="ACYLPHOSPHATASE"/>
    <property type="match status" value="1"/>
</dbReference>
<organism evidence="9 10">
    <name type="scientific">Pyrobaculum neutrophilum (strain DSM 2338 / JCM 9278 / NBRC 100436 / V24Sta)</name>
    <name type="common">Thermoproteus neutrophilus</name>
    <dbReference type="NCBI Taxonomy" id="444157"/>
    <lineage>
        <taxon>Archaea</taxon>
        <taxon>Thermoproteota</taxon>
        <taxon>Thermoprotei</taxon>
        <taxon>Thermoproteales</taxon>
        <taxon>Thermoproteaceae</taxon>
        <taxon>Pyrobaculum</taxon>
    </lineage>
</organism>
<reference evidence="9" key="1">
    <citation type="submission" date="2008-03" db="EMBL/GenBank/DDBJ databases">
        <title>Complete sequence of Thermoproteus neutrophilus V24Sta.</title>
        <authorList>
            <consortium name="US DOE Joint Genome Institute"/>
            <person name="Copeland A."/>
            <person name="Lucas S."/>
            <person name="Lapidus A."/>
            <person name="Glavina del Rio T."/>
            <person name="Dalin E."/>
            <person name="Tice H."/>
            <person name="Bruce D."/>
            <person name="Goodwin L."/>
            <person name="Pitluck S."/>
            <person name="Sims D."/>
            <person name="Brettin T."/>
            <person name="Detter J.C."/>
            <person name="Han C."/>
            <person name="Kuske C.R."/>
            <person name="Schmutz J."/>
            <person name="Larimer F."/>
            <person name="Land M."/>
            <person name="Hauser L."/>
            <person name="Kyrpides N."/>
            <person name="Mikhailova N."/>
            <person name="Biddle J.F."/>
            <person name="Zhang Z."/>
            <person name="Fitz-Gibbon S.T."/>
            <person name="Lowe T.M."/>
            <person name="Saltikov C."/>
            <person name="House C.H."/>
            <person name="Richardson P."/>
        </authorList>
    </citation>
    <scope>NUCLEOTIDE SEQUENCE [LARGE SCALE GENOMIC DNA]</scope>
    <source>
        <strain evidence="9">V24Sta</strain>
    </source>
</reference>
<dbReference type="FunFam" id="3.30.70.100:FF:000012">
    <property type="entry name" value="Acylphosphatase"/>
    <property type="match status" value="1"/>
</dbReference>
<evidence type="ECO:0000313" key="10">
    <source>
        <dbReference type="Proteomes" id="UP000001694"/>
    </source>
</evidence>
<dbReference type="AlphaFoldDB" id="B1YB77"/>
<dbReference type="InterPro" id="IPR036046">
    <property type="entry name" value="Acylphosphatase-like_dom_sf"/>
</dbReference>
<dbReference type="GO" id="GO:0003998">
    <property type="term" value="F:acylphosphatase activity"/>
    <property type="evidence" value="ECO:0007669"/>
    <property type="project" value="UniProtKB-EC"/>
</dbReference>
<dbReference type="STRING" id="444157.Tneu_0255"/>
<dbReference type="PROSITE" id="PS00150">
    <property type="entry name" value="ACYLPHOSPHATASE_1"/>
    <property type="match status" value="1"/>
</dbReference>
<evidence type="ECO:0000256" key="7">
    <source>
        <dbReference type="RuleBase" id="RU004168"/>
    </source>
</evidence>
<comment type="catalytic activity">
    <reaction evidence="5 6">
        <text>an acyl phosphate + H2O = a carboxylate + phosphate + H(+)</text>
        <dbReference type="Rhea" id="RHEA:14965"/>
        <dbReference type="ChEBI" id="CHEBI:15377"/>
        <dbReference type="ChEBI" id="CHEBI:15378"/>
        <dbReference type="ChEBI" id="CHEBI:29067"/>
        <dbReference type="ChEBI" id="CHEBI:43474"/>
        <dbReference type="ChEBI" id="CHEBI:59918"/>
        <dbReference type="EC" id="3.6.1.7"/>
    </reaction>
</comment>
<dbReference type="PANTHER" id="PTHR47268:SF4">
    <property type="entry name" value="ACYLPHOSPHATASE"/>
    <property type="match status" value="1"/>
</dbReference>
<dbReference type="GeneID" id="6166259"/>
<comment type="similarity">
    <text evidence="1 7">Belongs to the acylphosphatase family.</text>
</comment>
<feature type="domain" description="Acylphosphatase-like" evidence="8">
    <location>
        <begin position="5"/>
        <end position="93"/>
    </location>
</feature>
<dbReference type="Gene3D" id="3.30.70.100">
    <property type="match status" value="1"/>
</dbReference>
<dbReference type="InterPro" id="IPR001792">
    <property type="entry name" value="Acylphosphatase-like_dom"/>
</dbReference>
<feature type="active site" evidence="6">
    <location>
        <position position="20"/>
    </location>
</feature>
<dbReference type="KEGG" id="tne:Tneu_0255"/>
<gene>
    <name evidence="9" type="ordered locus">Tneu_0255</name>
</gene>
<dbReference type="SUPFAM" id="SSF54975">
    <property type="entry name" value="Acylphosphatase/BLUF domain-like"/>
    <property type="match status" value="1"/>
</dbReference>
<name>B1YB77_PYRNV</name>
<dbReference type="PRINTS" id="PR00112">
    <property type="entry name" value="ACYLPHPHTASE"/>
</dbReference>
<dbReference type="InterPro" id="IPR020456">
    <property type="entry name" value="Acylphosphatase"/>
</dbReference>
<dbReference type="RefSeq" id="WP_012349629.1">
    <property type="nucleotide sequence ID" value="NC_010525.1"/>
</dbReference>
<proteinExistence type="inferred from homology"/>
<feature type="active site" evidence="6">
    <location>
        <position position="38"/>
    </location>
</feature>
<dbReference type="InterPro" id="IPR017968">
    <property type="entry name" value="Acylphosphatase_CS"/>
</dbReference>
<dbReference type="EC" id="3.6.1.7" evidence="2 6"/>
<evidence type="ECO:0000256" key="1">
    <source>
        <dbReference type="ARBA" id="ARBA00005614"/>
    </source>
</evidence>
<dbReference type="OrthoDB" id="6643at2157"/>
<sequence>MDHVRAHLYIRGKVQGVFFRQSMREVAARNGVRGWVRNRSDGRTVEAVLEGPRDAVAKVIEWAKVGPPGARVEDVEVTWEEYRGEFTDFRILPTE</sequence>
<dbReference type="Proteomes" id="UP000001694">
    <property type="component" value="Chromosome"/>
</dbReference>